<dbReference type="InterPro" id="IPR014710">
    <property type="entry name" value="RmlC-like_jellyroll"/>
</dbReference>
<sequence length="187" mass="21784">MERIFQLLSESMDLSSELKSDLADKICIRKVKKGEIIVNEGKICDQLFFIKKGALRGFHYHNGKDITSWFGFEDDFGTSTYSFITQTTGFEIVESIESGILYVISYNDLYSIYKKYPEFNYVGRILTEKYYIDLMERTLCLQYQSAKENYEQLVVNRPQILQRATLGHIASYLGISQETLSRIRTKK</sequence>
<dbReference type="Gene3D" id="2.60.120.10">
    <property type="entry name" value="Jelly Rolls"/>
    <property type="match status" value="1"/>
</dbReference>
<name>E4T1L1_PALPW</name>
<reference evidence="2 3" key="2">
    <citation type="journal article" date="2011" name="Stand. Genomic Sci.">
        <title>Complete genome sequence of Paludibacter propionicigenes type strain (WB4).</title>
        <authorList>
            <person name="Gronow S."/>
            <person name="Munk C."/>
            <person name="Lapidus A."/>
            <person name="Nolan M."/>
            <person name="Lucas S."/>
            <person name="Hammon N."/>
            <person name="Deshpande S."/>
            <person name="Cheng J.F."/>
            <person name="Tapia R."/>
            <person name="Han C."/>
            <person name="Goodwin L."/>
            <person name="Pitluck S."/>
            <person name="Liolios K."/>
            <person name="Ivanova N."/>
            <person name="Mavromatis K."/>
            <person name="Mikhailova N."/>
            <person name="Pati A."/>
            <person name="Chen A."/>
            <person name="Palaniappan K."/>
            <person name="Land M."/>
            <person name="Hauser L."/>
            <person name="Chang Y.J."/>
            <person name="Jeffries C.D."/>
            <person name="Brambilla E."/>
            <person name="Rohde M."/>
            <person name="Goker M."/>
            <person name="Detter J.C."/>
            <person name="Woyke T."/>
            <person name="Bristow J."/>
            <person name="Eisen J.A."/>
            <person name="Markowitz V."/>
            <person name="Hugenholtz P."/>
            <person name="Kyrpides N.C."/>
            <person name="Klenk H.P."/>
        </authorList>
    </citation>
    <scope>NUCLEOTIDE SEQUENCE [LARGE SCALE GENOMIC DNA]</scope>
    <source>
        <strain evidence="3">DSM 17365 / JCM 13257 / WB4</strain>
    </source>
</reference>
<keyword evidence="3" id="KW-1185">Reference proteome</keyword>
<evidence type="ECO:0000259" key="1">
    <source>
        <dbReference type="PROSITE" id="PS50042"/>
    </source>
</evidence>
<dbReference type="CDD" id="cd00038">
    <property type="entry name" value="CAP_ED"/>
    <property type="match status" value="1"/>
</dbReference>
<dbReference type="InterPro" id="IPR000595">
    <property type="entry name" value="cNMP-bd_dom"/>
</dbReference>
<dbReference type="RefSeq" id="WP_013443974.1">
    <property type="nucleotide sequence ID" value="NC_014734.1"/>
</dbReference>
<dbReference type="eggNOG" id="COG0664">
    <property type="taxonomic scope" value="Bacteria"/>
</dbReference>
<dbReference type="AlphaFoldDB" id="E4T1L1"/>
<evidence type="ECO:0000313" key="3">
    <source>
        <dbReference type="Proteomes" id="UP000008718"/>
    </source>
</evidence>
<dbReference type="HOGENOM" id="CLU_075053_9_3_10"/>
<dbReference type="InterPro" id="IPR018490">
    <property type="entry name" value="cNMP-bd_dom_sf"/>
</dbReference>
<feature type="domain" description="Cyclic nucleotide-binding" evidence="1">
    <location>
        <begin position="13"/>
        <end position="77"/>
    </location>
</feature>
<dbReference type="Pfam" id="PF00027">
    <property type="entry name" value="cNMP_binding"/>
    <property type="match status" value="1"/>
</dbReference>
<accession>E4T1L1</accession>
<gene>
    <name evidence="2" type="ordered locus">Palpr_0445</name>
</gene>
<dbReference type="Proteomes" id="UP000008718">
    <property type="component" value="Chromosome"/>
</dbReference>
<dbReference type="EMBL" id="CP002345">
    <property type="protein sequence ID" value="ADQ78605.1"/>
    <property type="molecule type" value="Genomic_DNA"/>
</dbReference>
<organism evidence="2 3">
    <name type="scientific">Paludibacter propionicigenes (strain DSM 17365 / JCM 13257 / WB4)</name>
    <dbReference type="NCBI Taxonomy" id="694427"/>
    <lineage>
        <taxon>Bacteria</taxon>
        <taxon>Pseudomonadati</taxon>
        <taxon>Bacteroidota</taxon>
        <taxon>Bacteroidia</taxon>
        <taxon>Bacteroidales</taxon>
        <taxon>Paludibacteraceae</taxon>
        <taxon>Paludibacter</taxon>
    </lineage>
</organism>
<proteinExistence type="predicted"/>
<reference key="1">
    <citation type="submission" date="2010-11" db="EMBL/GenBank/DDBJ databases">
        <title>The complete genome of Paludibacter propionicigenes DSM 17365.</title>
        <authorList>
            <consortium name="US DOE Joint Genome Institute (JGI-PGF)"/>
            <person name="Lucas S."/>
            <person name="Copeland A."/>
            <person name="Lapidus A."/>
            <person name="Bruce D."/>
            <person name="Goodwin L."/>
            <person name="Pitluck S."/>
            <person name="Kyrpides N."/>
            <person name="Mavromatis K."/>
            <person name="Ivanova N."/>
            <person name="Munk A.C."/>
            <person name="Brettin T."/>
            <person name="Detter J.C."/>
            <person name="Han C."/>
            <person name="Tapia R."/>
            <person name="Land M."/>
            <person name="Hauser L."/>
            <person name="Markowitz V."/>
            <person name="Cheng J.-F."/>
            <person name="Hugenholtz P."/>
            <person name="Woyke T."/>
            <person name="Wu D."/>
            <person name="Gronow S."/>
            <person name="Wellnitz S."/>
            <person name="Brambilla E."/>
            <person name="Klenk H.-P."/>
            <person name="Eisen J.A."/>
        </authorList>
    </citation>
    <scope>NUCLEOTIDE SEQUENCE</scope>
    <source>
        <strain>WB4</strain>
    </source>
</reference>
<protein>
    <submittedName>
        <fullName evidence="2">Putative transcriptional regulator, Crp/Fnr family</fullName>
    </submittedName>
</protein>
<evidence type="ECO:0000313" key="2">
    <source>
        <dbReference type="EMBL" id="ADQ78605.1"/>
    </source>
</evidence>
<dbReference type="OrthoDB" id="680421at2"/>
<dbReference type="SUPFAM" id="SSF51206">
    <property type="entry name" value="cAMP-binding domain-like"/>
    <property type="match status" value="1"/>
</dbReference>
<dbReference type="KEGG" id="ppn:Palpr_0445"/>
<dbReference type="STRING" id="694427.Palpr_0445"/>
<dbReference type="PROSITE" id="PS50042">
    <property type="entry name" value="CNMP_BINDING_3"/>
    <property type="match status" value="1"/>
</dbReference>